<keyword evidence="1" id="KW-0472">Membrane</keyword>
<evidence type="ECO:0000313" key="3">
    <source>
        <dbReference type="Proteomes" id="UP000276215"/>
    </source>
</evidence>
<protein>
    <submittedName>
        <fullName evidence="2">Uncharacterized protein</fullName>
    </submittedName>
</protein>
<evidence type="ECO:0000256" key="1">
    <source>
        <dbReference type="SAM" id="Phobius"/>
    </source>
</evidence>
<keyword evidence="3" id="KW-1185">Reference proteome</keyword>
<dbReference type="Proteomes" id="UP000276215">
    <property type="component" value="Unassembled WGS sequence"/>
</dbReference>
<proteinExistence type="predicted"/>
<dbReference type="EMBL" id="ML120476">
    <property type="protein sequence ID" value="RPA92320.1"/>
    <property type="molecule type" value="Genomic_DNA"/>
</dbReference>
<reference evidence="2 3" key="1">
    <citation type="journal article" date="2018" name="Nat. Ecol. Evol.">
        <title>Pezizomycetes genomes reveal the molecular basis of ectomycorrhizal truffle lifestyle.</title>
        <authorList>
            <person name="Murat C."/>
            <person name="Payen T."/>
            <person name="Noel B."/>
            <person name="Kuo A."/>
            <person name="Morin E."/>
            <person name="Chen J."/>
            <person name="Kohler A."/>
            <person name="Krizsan K."/>
            <person name="Balestrini R."/>
            <person name="Da Silva C."/>
            <person name="Montanini B."/>
            <person name="Hainaut M."/>
            <person name="Levati E."/>
            <person name="Barry K.W."/>
            <person name="Belfiori B."/>
            <person name="Cichocki N."/>
            <person name="Clum A."/>
            <person name="Dockter R.B."/>
            <person name="Fauchery L."/>
            <person name="Guy J."/>
            <person name="Iotti M."/>
            <person name="Le Tacon F."/>
            <person name="Lindquist E.A."/>
            <person name="Lipzen A."/>
            <person name="Malagnac F."/>
            <person name="Mello A."/>
            <person name="Molinier V."/>
            <person name="Miyauchi S."/>
            <person name="Poulain J."/>
            <person name="Riccioni C."/>
            <person name="Rubini A."/>
            <person name="Sitrit Y."/>
            <person name="Splivallo R."/>
            <person name="Traeger S."/>
            <person name="Wang M."/>
            <person name="Zifcakova L."/>
            <person name="Wipf D."/>
            <person name="Zambonelli A."/>
            <person name="Paolocci F."/>
            <person name="Nowrousian M."/>
            <person name="Ottonello S."/>
            <person name="Baldrian P."/>
            <person name="Spatafora J.W."/>
            <person name="Henrissat B."/>
            <person name="Nagy L.G."/>
            <person name="Aury J.M."/>
            <person name="Wincker P."/>
            <person name="Grigoriev I.V."/>
            <person name="Bonfante P."/>
            <person name="Martin F.M."/>
        </authorList>
    </citation>
    <scope>NUCLEOTIDE SEQUENCE [LARGE SCALE GENOMIC DNA]</scope>
    <source>
        <strain evidence="2 3">120613-1</strain>
    </source>
</reference>
<gene>
    <name evidence="2" type="ORF">L873DRAFT_1817849</name>
</gene>
<keyword evidence="1" id="KW-0812">Transmembrane</keyword>
<organism evidence="2 3">
    <name type="scientific">Choiromyces venosus 120613-1</name>
    <dbReference type="NCBI Taxonomy" id="1336337"/>
    <lineage>
        <taxon>Eukaryota</taxon>
        <taxon>Fungi</taxon>
        <taxon>Dikarya</taxon>
        <taxon>Ascomycota</taxon>
        <taxon>Pezizomycotina</taxon>
        <taxon>Pezizomycetes</taxon>
        <taxon>Pezizales</taxon>
        <taxon>Tuberaceae</taxon>
        <taxon>Choiromyces</taxon>
    </lineage>
</organism>
<name>A0A3N4J793_9PEZI</name>
<evidence type="ECO:0000313" key="2">
    <source>
        <dbReference type="EMBL" id="RPA92320.1"/>
    </source>
</evidence>
<dbReference type="AlphaFoldDB" id="A0A3N4J793"/>
<accession>A0A3N4J793</accession>
<keyword evidence="1" id="KW-1133">Transmembrane helix</keyword>
<sequence length="62" mass="7162">ISQCPPMLQDLIRLNADLITKYIVGVFFFSIVLDLGYRKVGMEDRNFTAKDLFRNKKDCSFG</sequence>
<feature type="transmembrane region" description="Helical" evidence="1">
    <location>
        <begin position="19"/>
        <end position="37"/>
    </location>
</feature>
<feature type="non-terminal residue" evidence="2">
    <location>
        <position position="1"/>
    </location>
</feature>